<feature type="non-terminal residue" evidence="1">
    <location>
        <position position="1"/>
    </location>
</feature>
<evidence type="ECO:0000313" key="1">
    <source>
        <dbReference type="EMBL" id="KKK79532.1"/>
    </source>
</evidence>
<reference evidence="1" key="1">
    <citation type="journal article" date="2015" name="Nature">
        <title>Complex archaea that bridge the gap between prokaryotes and eukaryotes.</title>
        <authorList>
            <person name="Spang A."/>
            <person name="Saw J.H."/>
            <person name="Jorgensen S.L."/>
            <person name="Zaremba-Niedzwiedzka K."/>
            <person name="Martijn J."/>
            <person name="Lind A.E."/>
            <person name="van Eijk R."/>
            <person name="Schleper C."/>
            <person name="Guy L."/>
            <person name="Ettema T.J."/>
        </authorList>
    </citation>
    <scope>NUCLEOTIDE SEQUENCE</scope>
</reference>
<gene>
    <name evidence="1" type="ORF">LCGC14_2832540</name>
</gene>
<dbReference type="AlphaFoldDB" id="A0A0F8YDK1"/>
<name>A0A0F8YDK1_9ZZZZ</name>
<sequence>FIVGIPSIPIPGSPAPLPEAYLFRKVEQTGIMKFLIFVHAKGRFVTLDQYYARADRDESFFLWHRSQQKDSIRESWEKANAKIRQNHTD</sequence>
<comment type="caution">
    <text evidence="1">The sequence shown here is derived from an EMBL/GenBank/DDBJ whole genome shotgun (WGS) entry which is preliminary data.</text>
</comment>
<organism evidence="1">
    <name type="scientific">marine sediment metagenome</name>
    <dbReference type="NCBI Taxonomy" id="412755"/>
    <lineage>
        <taxon>unclassified sequences</taxon>
        <taxon>metagenomes</taxon>
        <taxon>ecological metagenomes</taxon>
    </lineage>
</organism>
<protein>
    <submittedName>
        <fullName evidence="1">Uncharacterized protein</fullName>
    </submittedName>
</protein>
<dbReference type="EMBL" id="LAZR01053984">
    <property type="protein sequence ID" value="KKK79532.1"/>
    <property type="molecule type" value="Genomic_DNA"/>
</dbReference>
<accession>A0A0F8YDK1</accession>
<proteinExistence type="predicted"/>